<sequence length="161" mass="18085">MCICQGATFVDRIVNIAPVENYIPMVEEEFWLVRQKLLLLETTCQILRVQAVLVVNKPPLVKLMMFASKASTRASETAMVTSFDRQVGLSEKITAGISIVNEKVKSVDEKLHVSDKTIAALIAAEWKLNDTGANVKTNRWQRLAILQAPEQERSSNWQSQI</sequence>
<evidence type="ECO:0000313" key="3">
    <source>
        <dbReference type="Proteomes" id="UP000012960"/>
    </source>
</evidence>
<name>A0A804IKG4_MUSAM</name>
<evidence type="ECO:0000313" key="1">
    <source>
        <dbReference type="EMBL" id="CAG1841046.1"/>
    </source>
</evidence>
<dbReference type="InParanoid" id="A0A804IKG4"/>
<dbReference type="AlphaFoldDB" id="A0A804IKG4"/>
<dbReference type="OMA" id="CICQGAT"/>
<keyword evidence="3" id="KW-1185">Reference proteome</keyword>
<gene>
    <name evidence="1" type="ORF">GSMUA_108400.1</name>
</gene>
<proteinExistence type="predicted"/>
<reference evidence="1" key="1">
    <citation type="submission" date="2021-03" db="EMBL/GenBank/DDBJ databases">
        <authorList>
            <consortium name="Genoscope - CEA"/>
            <person name="William W."/>
        </authorList>
    </citation>
    <scope>NUCLEOTIDE SEQUENCE</scope>
    <source>
        <strain evidence="1">Doubled-haploid Pahang</strain>
    </source>
</reference>
<evidence type="ECO:0000313" key="2">
    <source>
        <dbReference type="EnsemblPlants" id="Ma04_p03050.1"/>
    </source>
</evidence>
<dbReference type="EnsemblPlants" id="Ma04_t03050.1">
    <property type="protein sequence ID" value="Ma04_p03050.1"/>
    <property type="gene ID" value="Ma04_g03050"/>
</dbReference>
<organism evidence="2 3">
    <name type="scientific">Musa acuminata subsp. malaccensis</name>
    <name type="common">Wild banana</name>
    <name type="synonym">Musa malaccensis</name>
    <dbReference type="NCBI Taxonomy" id="214687"/>
    <lineage>
        <taxon>Eukaryota</taxon>
        <taxon>Viridiplantae</taxon>
        <taxon>Streptophyta</taxon>
        <taxon>Embryophyta</taxon>
        <taxon>Tracheophyta</taxon>
        <taxon>Spermatophyta</taxon>
        <taxon>Magnoliopsida</taxon>
        <taxon>Liliopsida</taxon>
        <taxon>Zingiberales</taxon>
        <taxon>Musaceae</taxon>
        <taxon>Musa</taxon>
    </lineage>
</organism>
<dbReference type="PANTHER" id="PTHR32343:SF9">
    <property type="entry name" value="RRM-CONTAINING PROTEIN-RELATED"/>
    <property type="match status" value="1"/>
</dbReference>
<dbReference type="Gramene" id="Ma04_t03050.1">
    <property type="protein sequence ID" value="Ma04_p03050.1"/>
    <property type="gene ID" value="Ma04_g03050"/>
</dbReference>
<accession>A0A804IKG4</accession>
<dbReference type="Proteomes" id="UP000012960">
    <property type="component" value="Unplaced"/>
</dbReference>
<reference evidence="2" key="2">
    <citation type="submission" date="2021-05" db="UniProtKB">
        <authorList>
            <consortium name="EnsemblPlants"/>
        </authorList>
    </citation>
    <scope>IDENTIFICATION</scope>
    <source>
        <strain evidence="2">subsp. malaccensis</strain>
    </source>
</reference>
<dbReference type="EMBL" id="HG996469">
    <property type="protein sequence ID" value="CAG1841046.1"/>
    <property type="molecule type" value="Genomic_DNA"/>
</dbReference>
<protein>
    <submittedName>
        <fullName evidence="1">(wild Malaysian banana) hypothetical protein</fullName>
    </submittedName>
</protein>
<dbReference type="PANTHER" id="PTHR32343">
    <property type="entry name" value="SERINE/ARGININE-RICH SPLICING FACTOR"/>
    <property type="match status" value="1"/>
</dbReference>